<feature type="compositionally biased region" description="Basic and acidic residues" evidence="1">
    <location>
        <begin position="1"/>
        <end position="12"/>
    </location>
</feature>
<evidence type="ECO:0000313" key="3">
    <source>
        <dbReference type="Proteomes" id="UP000604046"/>
    </source>
</evidence>
<proteinExistence type="predicted"/>
<feature type="region of interest" description="Disordered" evidence="1">
    <location>
        <begin position="164"/>
        <end position="185"/>
    </location>
</feature>
<reference evidence="2" key="1">
    <citation type="submission" date="2021-02" db="EMBL/GenBank/DDBJ databases">
        <authorList>
            <person name="Dougan E. K."/>
            <person name="Rhodes N."/>
            <person name="Thang M."/>
            <person name="Chan C."/>
        </authorList>
    </citation>
    <scope>NUCLEOTIDE SEQUENCE</scope>
</reference>
<name>A0A812UT91_9DINO</name>
<comment type="caution">
    <text evidence="2">The sequence shown here is derived from an EMBL/GenBank/DDBJ whole genome shotgun (WGS) entry which is preliminary data.</text>
</comment>
<accession>A0A812UT91</accession>
<evidence type="ECO:0000313" key="2">
    <source>
        <dbReference type="EMBL" id="CAE7577449.1"/>
    </source>
</evidence>
<organism evidence="2 3">
    <name type="scientific">Symbiodinium natans</name>
    <dbReference type="NCBI Taxonomy" id="878477"/>
    <lineage>
        <taxon>Eukaryota</taxon>
        <taxon>Sar</taxon>
        <taxon>Alveolata</taxon>
        <taxon>Dinophyceae</taxon>
        <taxon>Suessiales</taxon>
        <taxon>Symbiodiniaceae</taxon>
        <taxon>Symbiodinium</taxon>
    </lineage>
</organism>
<dbReference type="AlphaFoldDB" id="A0A812UT91"/>
<dbReference type="OrthoDB" id="424434at2759"/>
<protein>
    <submittedName>
        <fullName evidence="2">Uncharacterized protein</fullName>
    </submittedName>
</protein>
<evidence type="ECO:0000256" key="1">
    <source>
        <dbReference type="SAM" id="MobiDB-lite"/>
    </source>
</evidence>
<keyword evidence="3" id="KW-1185">Reference proteome</keyword>
<dbReference type="Proteomes" id="UP000604046">
    <property type="component" value="Unassembled WGS sequence"/>
</dbReference>
<dbReference type="EMBL" id="CAJNDS010002734">
    <property type="protein sequence ID" value="CAE7577449.1"/>
    <property type="molecule type" value="Genomic_DNA"/>
</dbReference>
<sequence length="220" mass="24175">MRDRVAAVHSHEYQPPTLSSEEDPSQQPSGFTSSGWDKYYFFSNPANCSGPGKGGLHPTARLGRNRPAMNGPQTFTIEAFSPEELAFARKKIEKKGARTSYTEAFSQFPRSSTSVLGPIERATGPHIMKQAAASGQSVSDTLSQAGLGALTRSMTVPELMAGPQTAHRMGPHWPPPGPERPDPLKTRQQLMQMGPHRTFVELHAKDRKAPEEYLYTVTRT</sequence>
<gene>
    <name evidence="2" type="ORF">SNAT2548_LOCUS32945</name>
</gene>
<feature type="region of interest" description="Disordered" evidence="1">
    <location>
        <begin position="1"/>
        <end position="32"/>
    </location>
</feature>